<keyword evidence="1 4" id="KW-0808">Transferase</keyword>
<name>A0A2A2TP59_9CYAN</name>
<keyword evidence="2 4" id="KW-0012">Acyltransferase</keyword>
<proteinExistence type="predicted"/>
<sequence length="324" mass="36637">MTSTLHCEQKFNSANSALIVNNQFNNQTELTEEAIKRAGEGLEFARDRTSNQMIQQTLLSQEALLEGGTERKISGYIRRMVMRIIINTLFCVKVENSERIPNIPVLIAVNHLNHIDPFLLLSELPAKPYFHILGDARTLYNNNWKRILLRFAKGVIPLERMWKEEIAVVEAAKAGCEDLGELAADIEKYVPKGNSIESMRRLDRIVQGIFNRGDSVLLFPEGKLGAVEGQVLPLKRGAAIYALRSGVPILPIALVGTKDLFFRKELIVRIGEPLVFPKCNRIKAEQIQAVIDELQVAIQNLLPMDYSEPVGKKPLRNFLNHLFW</sequence>
<dbReference type="SMART" id="SM00563">
    <property type="entry name" value="PlsC"/>
    <property type="match status" value="1"/>
</dbReference>
<keyword evidence="5" id="KW-1185">Reference proteome</keyword>
<reference evidence="4 5" key="1">
    <citation type="submission" date="2017-08" db="EMBL/GenBank/DDBJ databases">
        <title>Draft genome sequence of filamentous cyanobacterium Calothrix elsteri CCALA 953.</title>
        <authorList>
            <person name="Gagunashvili A.N."/>
            <person name="Elster J."/>
            <person name="Andresson O.S."/>
        </authorList>
    </citation>
    <scope>NUCLEOTIDE SEQUENCE [LARGE SCALE GENOMIC DNA]</scope>
    <source>
        <strain evidence="4 5">CCALA 953</strain>
    </source>
</reference>
<dbReference type="GO" id="GO:0003841">
    <property type="term" value="F:1-acylglycerol-3-phosphate O-acyltransferase activity"/>
    <property type="evidence" value="ECO:0007669"/>
    <property type="project" value="TreeGrafter"/>
</dbReference>
<dbReference type="RefSeq" id="WP_095720272.1">
    <property type="nucleotide sequence ID" value="NZ_NTFS01000018.1"/>
</dbReference>
<dbReference type="InterPro" id="IPR002123">
    <property type="entry name" value="Plipid/glycerol_acylTrfase"/>
</dbReference>
<gene>
    <name evidence="4" type="ORF">CK510_02955</name>
</gene>
<dbReference type="AlphaFoldDB" id="A0A2A2TP59"/>
<comment type="caution">
    <text evidence="4">The sequence shown here is derived from an EMBL/GenBank/DDBJ whole genome shotgun (WGS) entry which is preliminary data.</text>
</comment>
<evidence type="ECO:0000256" key="1">
    <source>
        <dbReference type="ARBA" id="ARBA00022679"/>
    </source>
</evidence>
<evidence type="ECO:0000259" key="3">
    <source>
        <dbReference type="SMART" id="SM00563"/>
    </source>
</evidence>
<dbReference type="OrthoDB" id="9803035at2"/>
<dbReference type="EMBL" id="NTFS01000018">
    <property type="protein sequence ID" value="PAX60197.1"/>
    <property type="molecule type" value="Genomic_DNA"/>
</dbReference>
<dbReference type="CDD" id="cd07989">
    <property type="entry name" value="LPLAT_AGPAT-like"/>
    <property type="match status" value="1"/>
</dbReference>
<evidence type="ECO:0000313" key="4">
    <source>
        <dbReference type="EMBL" id="PAX60197.1"/>
    </source>
</evidence>
<dbReference type="SUPFAM" id="SSF69593">
    <property type="entry name" value="Glycerol-3-phosphate (1)-acyltransferase"/>
    <property type="match status" value="1"/>
</dbReference>
<organism evidence="4 5">
    <name type="scientific">Brunnivagina elsteri CCALA 953</name>
    <dbReference type="NCBI Taxonomy" id="987040"/>
    <lineage>
        <taxon>Bacteria</taxon>
        <taxon>Bacillati</taxon>
        <taxon>Cyanobacteriota</taxon>
        <taxon>Cyanophyceae</taxon>
        <taxon>Nostocales</taxon>
        <taxon>Calotrichaceae</taxon>
        <taxon>Brunnivagina</taxon>
    </lineage>
</organism>
<dbReference type="GO" id="GO:0006654">
    <property type="term" value="P:phosphatidic acid biosynthetic process"/>
    <property type="evidence" value="ECO:0007669"/>
    <property type="project" value="TreeGrafter"/>
</dbReference>
<protein>
    <submittedName>
        <fullName evidence="4">1-acyl-sn-glycerol-3-phosphate acyltransferase</fullName>
    </submittedName>
</protein>
<dbReference type="PANTHER" id="PTHR10434:SF11">
    <property type="entry name" value="1-ACYL-SN-GLYCEROL-3-PHOSPHATE ACYLTRANSFERASE"/>
    <property type="match status" value="1"/>
</dbReference>
<dbReference type="Pfam" id="PF01553">
    <property type="entry name" value="Acyltransferase"/>
    <property type="match status" value="1"/>
</dbReference>
<dbReference type="Proteomes" id="UP000218238">
    <property type="component" value="Unassembled WGS sequence"/>
</dbReference>
<feature type="domain" description="Phospholipid/glycerol acyltransferase" evidence="3">
    <location>
        <begin position="105"/>
        <end position="257"/>
    </location>
</feature>
<evidence type="ECO:0000313" key="5">
    <source>
        <dbReference type="Proteomes" id="UP000218238"/>
    </source>
</evidence>
<evidence type="ECO:0000256" key="2">
    <source>
        <dbReference type="ARBA" id="ARBA00023315"/>
    </source>
</evidence>
<dbReference type="PANTHER" id="PTHR10434">
    <property type="entry name" value="1-ACYL-SN-GLYCEROL-3-PHOSPHATE ACYLTRANSFERASE"/>
    <property type="match status" value="1"/>
</dbReference>
<accession>A0A2A2TP59</accession>